<reference evidence="1" key="2">
    <citation type="submission" date="2020-09" db="EMBL/GenBank/DDBJ databases">
        <authorList>
            <person name="Sun Q."/>
            <person name="Zhou Y."/>
        </authorList>
    </citation>
    <scope>NUCLEOTIDE SEQUENCE</scope>
    <source>
        <strain evidence="1">CGMCC 4.7138</strain>
    </source>
</reference>
<protein>
    <submittedName>
        <fullName evidence="1">Uncharacterized protein</fullName>
    </submittedName>
</protein>
<organism evidence="1 2">
    <name type="scientific">Microbispora bryophytorum</name>
    <dbReference type="NCBI Taxonomy" id="1460882"/>
    <lineage>
        <taxon>Bacteria</taxon>
        <taxon>Bacillati</taxon>
        <taxon>Actinomycetota</taxon>
        <taxon>Actinomycetes</taxon>
        <taxon>Streptosporangiales</taxon>
        <taxon>Streptosporangiaceae</taxon>
        <taxon>Microbispora</taxon>
    </lineage>
</organism>
<reference evidence="1" key="1">
    <citation type="journal article" date="2014" name="Int. J. Syst. Evol. Microbiol.">
        <title>Complete genome sequence of Corynebacterium casei LMG S-19264T (=DSM 44701T), isolated from a smear-ripened cheese.</title>
        <authorList>
            <consortium name="US DOE Joint Genome Institute (JGI-PGF)"/>
            <person name="Walter F."/>
            <person name="Albersmeier A."/>
            <person name="Kalinowski J."/>
            <person name="Ruckert C."/>
        </authorList>
    </citation>
    <scope>NUCLEOTIDE SEQUENCE</scope>
    <source>
        <strain evidence="1">CGMCC 4.7138</strain>
    </source>
</reference>
<comment type="caution">
    <text evidence="1">The sequence shown here is derived from an EMBL/GenBank/DDBJ whole genome shotgun (WGS) entry which is preliminary data.</text>
</comment>
<dbReference type="AlphaFoldDB" id="A0A8H9LBH6"/>
<dbReference type="EMBL" id="BMMN01000001">
    <property type="protein sequence ID" value="GGO00967.1"/>
    <property type="molecule type" value="Genomic_DNA"/>
</dbReference>
<sequence length="55" mass="6152">MRAGVLCGPGCLRAEVLGGRARVHLRTTNPTEPTFAAVRHQTKVTNRQKILIHRY</sequence>
<proteinExistence type="predicted"/>
<evidence type="ECO:0000313" key="1">
    <source>
        <dbReference type="EMBL" id="GGO00967.1"/>
    </source>
</evidence>
<dbReference type="Proteomes" id="UP000653480">
    <property type="component" value="Unassembled WGS sequence"/>
</dbReference>
<accession>A0A8H9LBH6</accession>
<gene>
    <name evidence="1" type="ORF">GCM10011574_08230</name>
</gene>
<keyword evidence="2" id="KW-1185">Reference proteome</keyword>
<evidence type="ECO:0000313" key="2">
    <source>
        <dbReference type="Proteomes" id="UP000653480"/>
    </source>
</evidence>
<name>A0A8H9LBH6_9ACTN</name>